<dbReference type="Proteomes" id="UP000064967">
    <property type="component" value="Chromosome"/>
</dbReference>
<proteinExistence type="predicted"/>
<reference evidence="2 3" key="1">
    <citation type="submission" date="2015-08" db="EMBL/GenBank/DDBJ databases">
        <authorList>
            <person name="Babu N.S."/>
            <person name="Beckwith C.J."/>
            <person name="Beseler K.G."/>
            <person name="Brison A."/>
            <person name="Carone J.V."/>
            <person name="Caskin T.P."/>
            <person name="Diamond M."/>
            <person name="Durham M.E."/>
            <person name="Foxe J.M."/>
            <person name="Go M."/>
            <person name="Henderson B.A."/>
            <person name="Jones I.B."/>
            <person name="McGettigan J.A."/>
            <person name="Micheletti S.J."/>
            <person name="Nasrallah M.E."/>
            <person name="Ortiz D."/>
            <person name="Piller C.R."/>
            <person name="Privatt S.R."/>
            <person name="Schneider S.L."/>
            <person name="Sharp S."/>
            <person name="Smith T.C."/>
            <person name="Stanton J.D."/>
            <person name="Ullery H.E."/>
            <person name="Wilson R.J."/>
            <person name="Serrano M.G."/>
            <person name="Buck G."/>
            <person name="Lee V."/>
            <person name="Wang Y."/>
            <person name="Carvalho R."/>
            <person name="Voegtly L."/>
            <person name="Shi R."/>
            <person name="Duckworth R."/>
            <person name="Johnson A."/>
            <person name="Loviza R."/>
            <person name="Walstead R."/>
            <person name="Shah Z."/>
            <person name="Kiflezghi M."/>
            <person name="Wade K."/>
            <person name="Ball S.L."/>
            <person name="Bradley K.W."/>
            <person name="Asai D.J."/>
            <person name="Bowman C.A."/>
            <person name="Russell D.A."/>
            <person name="Pope W.H."/>
            <person name="Jacobs-Sera D."/>
            <person name="Hendrix R.W."/>
            <person name="Hatfull G.F."/>
        </authorList>
    </citation>
    <scope>NUCLEOTIDE SEQUENCE [LARGE SCALE GENOMIC DNA]</scope>
    <source>
        <strain evidence="2 3">DSM 27648</strain>
    </source>
</reference>
<keyword evidence="1" id="KW-0812">Transmembrane</keyword>
<evidence type="ECO:0000256" key="1">
    <source>
        <dbReference type="SAM" id="Phobius"/>
    </source>
</evidence>
<dbReference type="OrthoDB" id="9838818at2"/>
<dbReference type="AlphaFoldDB" id="A0A0K1PQ84"/>
<dbReference type="InterPro" id="IPR029058">
    <property type="entry name" value="AB_hydrolase_fold"/>
</dbReference>
<feature type="transmembrane region" description="Helical" evidence="1">
    <location>
        <begin position="234"/>
        <end position="252"/>
    </location>
</feature>
<dbReference type="EMBL" id="CP012333">
    <property type="protein sequence ID" value="AKU95264.1"/>
    <property type="molecule type" value="Genomic_DNA"/>
</dbReference>
<dbReference type="SUPFAM" id="SSF53474">
    <property type="entry name" value="alpha/beta-Hydrolases"/>
    <property type="match status" value="1"/>
</dbReference>
<keyword evidence="1" id="KW-1133">Transmembrane helix</keyword>
<feature type="transmembrane region" description="Helical" evidence="1">
    <location>
        <begin position="350"/>
        <end position="369"/>
    </location>
</feature>
<sequence>MVVVAVAWLLLRSLLAALGGGLGESVVIERDGHTTRGLLFRAKAPARTLVVAAHGGLATKESLLSLCWEVRARGADCVVVDVLGHGTSSALPPHDPVGAMRRALRVDRGLGAYDDVRFVGHSMGAYLGAGAAFPCGASIAIGNPVPCGESRIVWGSVHRSLGLSDRFYVLSHVLEPWTPSVVETAVDRLLPGTHSSGGAITIRIALSWASFGAMMLLGLLGARELRRRPGPRGLHVFASVTLLWLALSLGSYRTLWFLLPTQGADVAVVAGIVSVTLMIAWVARLVGARVPISGTIIACIVAESAAMVLWLTNHVPLIGNLLILLPLLTLPLCVVVAMWERVTRSARSDVVESAAFTSALLALFVALLLPT</sequence>
<accession>A0A0K1PQ84</accession>
<feature type="transmembrane region" description="Helical" evidence="1">
    <location>
        <begin position="200"/>
        <end position="222"/>
    </location>
</feature>
<dbReference type="Gene3D" id="3.40.50.1820">
    <property type="entry name" value="alpha/beta hydrolase"/>
    <property type="match status" value="1"/>
</dbReference>
<keyword evidence="3" id="KW-1185">Reference proteome</keyword>
<feature type="transmembrane region" description="Helical" evidence="1">
    <location>
        <begin position="264"/>
        <end position="283"/>
    </location>
</feature>
<feature type="transmembrane region" description="Helical" evidence="1">
    <location>
        <begin position="317"/>
        <end position="338"/>
    </location>
</feature>
<gene>
    <name evidence="2" type="ORF">AKJ09_01928</name>
</gene>
<organism evidence="2 3">
    <name type="scientific">Labilithrix luteola</name>
    <dbReference type="NCBI Taxonomy" id="1391654"/>
    <lineage>
        <taxon>Bacteria</taxon>
        <taxon>Pseudomonadati</taxon>
        <taxon>Myxococcota</taxon>
        <taxon>Polyangia</taxon>
        <taxon>Polyangiales</taxon>
        <taxon>Labilitrichaceae</taxon>
        <taxon>Labilithrix</taxon>
    </lineage>
</organism>
<keyword evidence="1" id="KW-0472">Membrane</keyword>
<dbReference type="KEGG" id="llu:AKJ09_01928"/>
<evidence type="ECO:0008006" key="4">
    <source>
        <dbReference type="Google" id="ProtNLM"/>
    </source>
</evidence>
<feature type="transmembrane region" description="Helical" evidence="1">
    <location>
        <begin position="290"/>
        <end position="311"/>
    </location>
</feature>
<name>A0A0K1PQ84_9BACT</name>
<dbReference type="STRING" id="1391654.AKJ09_01928"/>
<dbReference type="RefSeq" id="WP_146646741.1">
    <property type="nucleotide sequence ID" value="NZ_CP012333.1"/>
</dbReference>
<protein>
    <recommendedName>
        <fullName evidence="4">Serine aminopeptidase S33 domain-containing protein</fullName>
    </recommendedName>
</protein>
<evidence type="ECO:0000313" key="3">
    <source>
        <dbReference type="Proteomes" id="UP000064967"/>
    </source>
</evidence>
<evidence type="ECO:0000313" key="2">
    <source>
        <dbReference type="EMBL" id="AKU95264.1"/>
    </source>
</evidence>